<dbReference type="PROSITE" id="PS51819">
    <property type="entry name" value="VOC"/>
    <property type="match status" value="1"/>
</dbReference>
<evidence type="ECO:0000313" key="2">
    <source>
        <dbReference type="EMBL" id="SKA43468.1"/>
    </source>
</evidence>
<dbReference type="EMBL" id="FUWZ01000006">
    <property type="protein sequence ID" value="SKA43468.1"/>
    <property type="molecule type" value="Genomic_DNA"/>
</dbReference>
<keyword evidence="3" id="KW-1185">Reference proteome</keyword>
<dbReference type="OrthoDB" id="9795618at2"/>
<organism evidence="2 3">
    <name type="scientific">Chitinophaga eiseniae</name>
    <dbReference type="NCBI Taxonomy" id="634771"/>
    <lineage>
        <taxon>Bacteria</taxon>
        <taxon>Pseudomonadati</taxon>
        <taxon>Bacteroidota</taxon>
        <taxon>Chitinophagia</taxon>
        <taxon>Chitinophagales</taxon>
        <taxon>Chitinophagaceae</taxon>
        <taxon>Chitinophaga</taxon>
    </lineage>
</organism>
<evidence type="ECO:0000259" key="1">
    <source>
        <dbReference type="PROSITE" id="PS51819"/>
    </source>
</evidence>
<dbReference type="AlphaFoldDB" id="A0A1T4TT19"/>
<dbReference type="SUPFAM" id="SSF54593">
    <property type="entry name" value="Glyoxalase/Bleomycin resistance protein/Dihydroxybiphenyl dioxygenase"/>
    <property type="match status" value="1"/>
</dbReference>
<dbReference type="RefSeq" id="WP_078672558.1">
    <property type="nucleotide sequence ID" value="NZ_FUWZ01000006.1"/>
</dbReference>
<name>A0A1T4TT19_9BACT</name>
<dbReference type="Pfam" id="PF00903">
    <property type="entry name" value="Glyoxalase"/>
    <property type="match status" value="1"/>
</dbReference>
<dbReference type="CDD" id="cd06587">
    <property type="entry name" value="VOC"/>
    <property type="match status" value="1"/>
</dbReference>
<dbReference type="Gene3D" id="3.10.180.10">
    <property type="entry name" value="2,3-Dihydroxybiphenyl 1,2-Dioxygenase, domain 1"/>
    <property type="match status" value="1"/>
</dbReference>
<sequence>MIRPEIIIAVKDVEKSSAWYQQLLGCESRHGGGTFEILADPEDDTVVLCLHKWGAHGHPTMLDPAPAAGNGLILFFRVTDLDAAWKKAQQLKATVEEPPHVNANSHRNEFSLRDPDGYYVSVTD</sequence>
<protein>
    <recommendedName>
        <fullName evidence="1">VOC domain-containing protein</fullName>
    </recommendedName>
</protein>
<gene>
    <name evidence="2" type="ORF">SAMN04488128_106195</name>
</gene>
<proteinExistence type="predicted"/>
<dbReference type="InterPro" id="IPR029068">
    <property type="entry name" value="Glyas_Bleomycin-R_OHBP_Dase"/>
</dbReference>
<dbReference type="Proteomes" id="UP000190367">
    <property type="component" value="Unassembled WGS sequence"/>
</dbReference>
<dbReference type="STRING" id="634771.SAMN04488128_106195"/>
<dbReference type="InterPro" id="IPR037523">
    <property type="entry name" value="VOC_core"/>
</dbReference>
<reference evidence="3" key="1">
    <citation type="submission" date="2017-02" db="EMBL/GenBank/DDBJ databases">
        <authorList>
            <person name="Varghese N."/>
            <person name="Submissions S."/>
        </authorList>
    </citation>
    <scope>NUCLEOTIDE SEQUENCE [LARGE SCALE GENOMIC DNA]</scope>
    <source>
        <strain evidence="3">DSM 22224</strain>
    </source>
</reference>
<feature type="domain" description="VOC" evidence="1">
    <location>
        <begin position="1"/>
        <end position="124"/>
    </location>
</feature>
<accession>A0A1T4TT19</accession>
<dbReference type="InterPro" id="IPR004360">
    <property type="entry name" value="Glyas_Fos-R_dOase_dom"/>
</dbReference>
<evidence type="ECO:0000313" key="3">
    <source>
        <dbReference type="Proteomes" id="UP000190367"/>
    </source>
</evidence>